<reference evidence="3" key="1">
    <citation type="submission" date="2018-11" db="EMBL/GenBank/DDBJ databases">
        <authorList>
            <person name="Alioto T."/>
            <person name="Alioto T."/>
        </authorList>
    </citation>
    <scope>NUCLEOTIDE SEQUENCE</scope>
</reference>
<dbReference type="PANTHER" id="PTHR25462:SF296">
    <property type="entry name" value="MEIOTIC P26, ISOFORM F"/>
    <property type="match status" value="1"/>
</dbReference>
<dbReference type="SMART" id="SM00336">
    <property type="entry name" value="BBOX"/>
    <property type="match status" value="2"/>
</dbReference>
<dbReference type="SUPFAM" id="SSF57845">
    <property type="entry name" value="B-box zinc-binding domain"/>
    <property type="match status" value="1"/>
</dbReference>
<dbReference type="Gene3D" id="3.30.160.60">
    <property type="entry name" value="Classic Zinc Finger"/>
    <property type="match status" value="1"/>
</dbReference>
<keyword evidence="4" id="KW-1185">Reference proteome</keyword>
<organism evidence="3 4">
    <name type="scientific">Mytilus galloprovincialis</name>
    <name type="common">Mediterranean mussel</name>
    <dbReference type="NCBI Taxonomy" id="29158"/>
    <lineage>
        <taxon>Eukaryota</taxon>
        <taxon>Metazoa</taxon>
        <taxon>Spiralia</taxon>
        <taxon>Lophotrochozoa</taxon>
        <taxon>Mollusca</taxon>
        <taxon>Bivalvia</taxon>
        <taxon>Autobranchia</taxon>
        <taxon>Pteriomorphia</taxon>
        <taxon>Mytilida</taxon>
        <taxon>Mytiloidea</taxon>
        <taxon>Mytilidae</taxon>
        <taxon>Mytilinae</taxon>
        <taxon>Mytilus</taxon>
    </lineage>
</organism>
<keyword evidence="1" id="KW-0863">Zinc-finger</keyword>
<keyword evidence="1" id="KW-0862">Zinc</keyword>
<keyword evidence="1" id="KW-0479">Metal-binding</keyword>
<evidence type="ECO:0000313" key="4">
    <source>
        <dbReference type="Proteomes" id="UP000596742"/>
    </source>
</evidence>
<dbReference type="Gene3D" id="2.120.10.30">
    <property type="entry name" value="TolB, C-terminal domain"/>
    <property type="match status" value="1"/>
</dbReference>
<feature type="domain" description="B box-type" evidence="2">
    <location>
        <begin position="65"/>
        <end position="96"/>
    </location>
</feature>
<comment type="caution">
    <text evidence="3">The sequence shown here is derived from an EMBL/GenBank/DDBJ whole genome shotgun (WGS) entry which is preliminary data.</text>
</comment>
<dbReference type="PROSITE" id="PS50119">
    <property type="entry name" value="ZF_BBOX"/>
    <property type="match status" value="2"/>
</dbReference>
<feature type="domain" description="B box-type" evidence="2">
    <location>
        <begin position="6"/>
        <end position="53"/>
    </location>
</feature>
<evidence type="ECO:0000313" key="3">
    <source>
        <dbReference type="EMBL" id="VDI50142.1"/>
    </source>
</evidence>
<gene>
    <name evidence="3" type="ORF">MGAL_10B021454</name>
</gene>
<dbReference type="EMBL" id="UYJE01006912">
    <property type="protein sequence ID" value="VDI50142.1"/>
    <property type="molecule type" value="Genomic_DNA"/>
</dbReference>
<dbReference type="Proteomes" id="UP000596742">
    <property type="component" value="Unassembled WGS sequence"/>
</dbReference>
<evidence type="ECO:0000256" key="1">
    <source>
        <dbReference type="PROSITE-ProRule" id="PRU00024"/>
    </source>
</evidence>
<evidence type="ECO:0000259" key="2">
    <source>
        <dbReference type="PROSITE" id="PS50119"/>
    </source>
</evidence>
<dbReference type="OrthoDB" id="6121418at2759"/>
<dbReference type="InterPro" id="IPR047153">
    <property type="entry name" value="TRIM45/56/19-like"/>
</dbReference>
<dbReference type="AlphaFoldDB" id="A0A8B6FKB9"/>
<protein>
    <recommendedName>
        <fullName evidence="2">B box-type domain-containing protein</fullName>
    </recommendedName>
</protein>
<sequence>MDSNHKSCSICDRRHISKPSTEWCSECYQAYCTECKEYHSLMSTTENHMTIPIGSYDALWSSVLSFSNICENHQERYHLYCPTHDKLLCHTCIEEHSECKGIKSINKIAKNIKTSESFNEVRMSLEDIDTNIDKMIFKIQSNHTSTKDCTRIILQQMRETREKLNIHLDTLETHLEQDLSQLETKAENDVQLTLRNLEEKKIQNVRKQKQIEDMTKYASDLQTFLGLRHLSSDVSTYEAFLRSLLENGSLDKVEITFELNENITRFSNSIKKFGSVQLHTIPGNCRLESQKVKQAQITEERNIDNIVVKLVKTINTNGDSIIGCDFLPDGKMVFSNYSLESKTDFIAVFDSNGNPLGNITVYPNYAFDVVAVDEKHVVVTSPKDKDLCIMCIDIQSKEIVKIKTKFVCRTTTVSDGKLLSISPGLGILSIDAKNGNVLSTIENRLPKNTSLTSFKSKLYIGDTDTNTISCSYMDGTTIWSFKDDTVIKNPRGIAVDDMGNVFITNRDLNNVTVISRDGNQSKQLLSKTEGLKNPMAIQYDRTRNRLLVANATGKAFLFDISR</sequence>
<dbReference type="GO" id="GO:0008270">
    <property type="term" value="F:zinc ion binding"/>
    <property type="evidence" value="ECO:0007669"/>
    <property type="project" value="UniProtKB-KW"/>
</dbReference>
<name>A0A8B6FKB9_MYTGA</name>
<dbReference type="SUPFAM" id="SSF101898">
    <property type="entry name" value="NHL repeat"/>
    <property type="match status" value="1"/>
</dbReference>
<dbReference type="InterPro" id="IPR000315">
    <property type="entry name" value="Znf_B-box"/>
</dbReference>
<proteinExistence type="predicted"/>
<accession>A0A8B6FKB9</accession>
<dbReference type="InterPro" id="IPR011042">
    <property type="entry name" value="6-blade_b-propeller_TolB-like"/>
</dbReference>
<dbReference type="CDD" id="cd19757">
    <property type="entry name" value="Bbox1"/>
    <property type="match status" value="1"/>
</dbReference>
<dbReference type="PANTHER" id="PTHR25462">
    <property type="entry name" value="BONUS, ISOFORM C-RELATED"/>
    <property type="match status" value="1"/>
</dbReference>